<dbReference type="OrthoDB" id="1721884at2759"/>
<evidence type="ECO:0000313" key="1">
    <source>
        <dbReference type="EMBL" id="KAF5402115.1"/>
    </source>
</evidence>
<proteinExistence type="predicted"/>
<dbReference type="Proteomes" id="UP000748531">
    <property type="component" value="Unassembled WGS sequence"/>
</dbReference>
<protein>
    <submittedName>
        <fullName evidence="1">Uncharacterized protein</fullName>
    </submittedName>
</protein>
<comment type="caution">
    <text evidence="1">The sequence shown here is derived from an EMBL/GenBank/DDBJ whole genome shotgun (WGS) entry which is preliminary data.</text>
</comment>
<name>A0A8J4WS19_9TREM</name>
<dbReference type="AlphaFoldDB" id="A0A8J4WS19"/>
<reference evidence="1" key="1">
    <citation type="submission" date="2019-05" db="EMBL/GenBank/DDBJ databases">
        <title>Annotation for the trematode Paragonimus heterotremus.</title>
        <authorList>
            <person name="Choi Y.-J."/>
        </authorList>
    </citation>
    <scope>NUCLEOTIDE SEQUENCE</scope>
    <source>
        <strain evidence="1">LC</strain>
    </source>
</reference>
<gene>
    <name evidence="1" type="ORF">PHET_04577</name>
</gene>
<keyword evidence="2" id="KW-1185">Reference proteome</keyword>
<accession>A0A8J4WS19</accession>
<organism evidence="1 2">
    <name type="scientific">Paragonimus heterotremus</name>
    <dbReference type="NCBI Taxonomy" id="100268"/>
    <lineage>
        <taxon>Eukaryota</taxon>
        <taxon>Metazoa</taxon>
        <taxon>Spiralia</taxon>
        <taxon>Lophotrochozoa</taxon>
        <taxon>Platyhelminthes</taxon>
        <taxon>Trematoda</taxon>
        <taxon>Digenea</taxon>
        <taxon>Plagiorchiida</taxon>
        <taxon>Troglotremata</taxon>
        <taxon>Troglotrematidae</taxon>
        <taxon>Paragonimus</taxon>
    </lineage>
</organism>
<evidence type="ECO:0000313" key="2">
    <source>
        <dbReference type="Proteomes" id="UP000748531"/>
    </source>
</evidence>
<sequence>MNNFASTALSYVFKNSRLGGRLSILEDLDL</sequence>
<dbReference type="EMBL" id="LUCH01002018">
    <property type="protein sequence ID" value="KAF5402115.1"/>
    <property type="molecule type" value="Genomic_DNA"/>
</dbReference>